<comment type="caution">
    <text evidence="1">The sequence shown here is derived from an EMBL/GenBank/DDBJ whole genome shotgun (WGS) entry which is preliminary data.</text>
</comment>
<reference evidence="1 2" key="1">
    <citation type="submission" date="2021-06" db="EMBL/GenBank/DDBJ databases">
        <title>Caerostris extrusa draft genome.</title>
        <authorList>
            <person name="Kono N."/>
            <person name="Arakawa K."/>
        </authorList>
    </citation>
    <scope>NUCLEOTIDE SEQUENCE [LARGE SCALE GENOMIC DNA]</scope>
</reference>
<evidence type="ECO:0000313" key="1">
    <source>
        <dbReference type="EMBL" id="GIY49148.1"/>
    </source>
</evidence>
<dbReference type="Proteomes" id="UP001054945">
    <property type="component" value="Unassembled WGS sequence"/>
</dbReference>
<sequence>MGDRNWMAKWVFKLESRFEIQKFLVSEGDKHDESVAVKHEESVERLSIGFKEMKRMVRSIKEPPLEMLISNYVAP</sequence>
<dbReference type="AlphaFoldDB" id="A0AAV4TRJ4"/>
<gene>
    <name evidence="1" type="ORF">CEXT_277781</name>
</gene>
<proteinExistence type="predicted"/>
<protein>
    <submittedName>
        <fullName evidence="1">Uncharacterized protein</fullName>
    </submittedName>
</protein>
<name>A0AAV4TRJ4_CAEEX</name>
<evidence type="ECO:0000313" key="2">
    <source>
        <dbReference type="Proteomes" id="UP001054945"/>
    </source>
</evidence>
<dbReference type="EMBL" id="BPLR01011802">
    <property type="protein sequence ID" value="GIY49148.1"/>
    <property type="molecule type" value="Genomic_DNA"/>
</dbReference>
<organism evidence="1 2">
    <name type="scientific">Caerostris extrusa</name>
    <name type="common">Bark spider</name>
    <name type="synonym">Caerostris bankana</name>
    <dbReference type="NCBI Taxonomy" id="172846"/>
    <lineage>
        <taxon>Eukaryota</taxon>
        <taxon>Metazoa</taxon>
        <taxon>Ecdysozoa</taxon>
        <taxon>Arthropoda</taxon>
        <taxon>Chelicerata</taxon>
        <taxon>Arachnida</taxon>
        <taxon>Araneae</taxon>
        <taxon>Araneomorphae</taxon>
        <taxon>Entelegynae</taxon>
        <taxon>Araneoidea</taxon>
        <taxon>Araneidae</taxon>
        <taxon>Caerostris</taxon>
    </lineage>
</organism>
<accession>A0AAV4TRJ4</accession>
<keyword evidence="2" id="KW-1185">Reference proteome</keyword>